<protein>
    <submittedName>
        <fullName evidence="1">Uncharacterized protein</fullName>
    </submittedName>
</protein>
<feature type="non-terminal residue" evidence="1">
    <location>
        <position position="154"/>
    </location>
</feature>
<dbReference type="OrthoDB" id="3234307at2759"/>
<dbReference type="EMBL" id="KV417674">
    <property type="protein sequence ID" value="KZP10724.1"/>
    <property type="molecule type" value="Genomic_DNA"/>
</dbReference>
<organism evidence="1">
    <name type="scientific">Athelia psychrophila</name>
    <dbReference type="NCBI Taxonomy" id="1759441"/>
    <lineage>
        <taxon>Eukaryota</taxon>
        <taxon>Fungi</taxon>
        <taxon>Dikarya</taxon>
        <taxon>Basidiomycota</taxon>
        <taxon>Agaricomycotina</taxon>
        <taxon>Agaricomycetes</taxon>
        <taxon>Agaricomycetidae</taxon>
        <taxon>Atheliales</taxon>
        <taxon>Atheliaceae</taxon>
        <taxon>Athelia</taxon>
    </lineage>
</organism>
<sequence length="154" mass="17680">VTDGLSRMWANKKHTSTDRSSWSVLPDWEASHGIQNDILVVQVSGDTAEPTAQTNIEERFGGDAFFEPVVRHLLGRDTGATISERRRAMHRSRGFFIEKDDLWRKSSKATDRVTCRRCIPRKEGFTFGLRTHRAIGHFKSVDSLKLHIHESTFW</sequence>
<name>A0A165ZLW4_9AGAM</name>
<dbReference type="AlphaFoldDB" id="A0A165ZLW4"/>
<evidence type="ECO:0000313" key="1">
    <source>
        <dbReference type="EMBL" id="KZP10724.1"/>
    </source>
</evidence>
<reference evidence="1" key="1">
    <citation type="journal article" date="2016" name="Mol. Biol. Evol.">
        <title>Comparative Genomics of Early-Diverging Mushroom-Forming Fungi Provides Insights into the Origins of Lignocellulose Decay Capabilities.</title>
        <authorList>
            <person name="Nagy L.G."/>
            <person name="Riley R."/>
            <person name="Tritt A."/>
            <person name="Adam C."/>
            <person name="Daum C."/>
            <person name="Floudas D."/>
            <person name="Sun H."/>
            <person name="Yadav J.S."/>
            <person name="Pangilinan J."/>
            <person name="Larsson K.H."/>
            <person name="Matsuura K."/>
            <person name="Barry K."/>
            <person name="Labutti K."/>
            <person name="Kuo R."/>
            <person name="Ohm R.A."/>
            <person name="Bhattacharya S.S."/>
            <person name="Shirouzu T."/>
            <person name="Yoshinaga Y."/>
            <person name="Martin F.M."/>
            <person name="Grigoriev I.V."/>
            <person name="Hibbett D.S."/>
        </authorList>
    </citation>
    <scope>NUCLEOTIDE SEQUENCE [LARGE SCALE GENOMIC DNA]</scope>
    <source>
        <strain evidence="1">CBS 109695</strain>
    </source>
</reference>
<gene>
    <name evidence="1" type="ORF">FIBSPDRAFT_687882</name>
</gene>
<feature type="non-terminal residue" evidence="1">
    <location>
        <position position="1"/>
    </location>
</feature>
<proteinExistence type="predicted"/>
<accession>A0A165ZLW4</accession>